<keyword evidence="13" id="KW-1185">Reference proteome</keyword>
<evidence type="ECO:0000256" key="1">
    <source>
        <dbReference type="ARBA" id="ARBA00004141"/>
    </source>
</evidence>
<dbReference type="GO" id="GO:0008188">
    <property type="term" value="F:neuropeptide receptor activity"/>
    <property type="evidence" value="ECO:0007669"/>
    <property type="project" value="TreeGrafter"/>
</dbReference>
<evidence type="ECO:0000256" key="8">
    <source>
        <dbReference type="ARBA" id="ARBA00023224"/>
    </source>
</evidence>
<reference evidence="12" key="2">
    <citation type="submission" date="2021-04" db="EMBL/GenBank/DDBJ databases">
        <title>Genome-wide patterns of bracovirus chromosomal integration into multiple host tissues during parasitism.</title>
        <authorList>
            <person name="Chebbi M.A.C."/>
        </authorList>
    </citation>
    <scope>NUCLEOTIDE SEQUENCE</scope>
    <source>
        <tissue evidence="12">Whole body</tissue>
    </source>
</reference>
<feature type="transmembrane region" description="Helical" evidence="10">
    <location>
        <begin position="131"/>
        <end position="149"/>
    </location>
</feature>
<evidence type="ECO:0000313" key="13">
    <source>
        <dbReference type="Proteomes" id="UP000729913"/>
    </source>
</evidence>
<dbReference type="SMART" id="SM01381">
    <property type="entry name" value="7TM_GPCR_Srsx"/>
    <property type="match status" value="1"/>
</dbReference>
<keyword evidence="6 10" id="KW-0472">Membrane</keyword>
<dbReference type="EMBL" id="JAAOIC020000048">
    <property type="protein sequence ID" value="KAG8036720.1"/>
    <property type="molecule type" value="Genomic_DNA"/>
</dbReference>
<protein>
    <recommendedName>
        <fullName evidence="11">G-protein coupled receptors family 1 profile domain-containing protein</fullName>
    </recommendedName>
</protein>
<feature type="transmembrane region" description="Helical" evidence="10">
    <location>
        <begin position="266"/>
        <end position="286"/>
    </location>
</feature>
<evidence type="ECO:0000256" key="3">
    <source>
        <dbReference type="ARBA" id="ARBA00022692"/>
    </source>
</evidence>
<evidence type="ECO:0000256" key="2">
    <source>
        <dbReference type="ARBA" id="ARBA00010663"/>
    </source>
</evidence>
<sequence length="642" mass="71954">MIENGKTWVGSAREDDDRFKIDSFMFEKKNIKTETGIESVAVDIDIDIGSDFEWVSSMRFSDNYTNSLTGMLTASVEASFNQSTTERRDALYVVIPVTIIYAIIFLTGLVGNVSTCVVIARNRSMHTATNYYLFSLAISDLLLLVSGLPPEMYYIWSHFPYIFGESFCMIQSFAAETSANATVLTITAFTVERYVAICHPFLSHTMSKLSRAVKYVVAIWLLALCLAIPQAIQFGVVYSQEMNGTMIMDTAMCSVKWVIIEHAFEISTILLFVGPMTIITVLYILIGIKLRHSRVLTTIKRNPFPGCLNHGDSGRSRGLAQRNVIRMLVAVVVTFFICWAPFHAQRLLAVYAQSTGNEPHAALVTVYTVLTYISGIFYYLSTTVNPLLYNIMSNKFREAFKTMLAGHCRAGRSLQNRSPQLRAYSSLSRHQKSTLRRREPHSSSSASDDTHQLAPLTRHNNQGQMMMEHYIDNIGPSNNSAGKVINWRTKKNFNKNYNNNNNNNNNNKFKSRSRPEEITLVTSLAKGFNDSCNNNGGISHAINRCFSKDEKAIKPVTIGIFPDGKKADGLFLQCNTEEIKQKFTVENELVSSSHQANKIQSHTSIDSTSTLSNSSLKDLDKTEFTGSELARYMGVLNFDPVT</sequence>
<feature type="compositionally biased region" description="Polar residues" evidence="9">
    <location>
        <begin position="419"/>
        <end position="428"/>
    </location>
</feature>
<dbReference type="Proteomes" id="UP000729913">
    <property type="component" value="Unassembled WGS sequence"/>
</dbReference>
<accession>A0A8J5UU79</accession>
<dbReference type="PANTHER" id="PTHR24243:SF208">
    <property type="entry name" value="PYROKININ-1 RECEPTOR"/>
    <property type="match status" value="1"/>
</dbReference>
<gene>
    <name evidence="12" type="ORF">G9C98_004042</name>
</gene>
<keyword evidence="8" id="KW-0807">Transducer</keyword>
<dbReference type="InterPro" id="IPR000276">
    <property type="entry name" value="GPCR_Rhodpsn"/>
</dbReference>
<evidence type="ECO:0000256" key="4">
    <source>
        <dbReference type="ARBA" id="ARBA00022989"/>
    </source>
</evidence>
<evidence type="ECO:0000256" key="5">
    <source>
        <dbReference type="ARBA" id="ARBA00023040"/>
    </source>
</evidence>
<feature type="transmembrane region" description="Helical" evidence="10">
    <location>
        <begin position="90"/>
        <end position="119"/>
    </location>
</feature>
<dbReference type="SUPFAM" id="SSF81321">
    <property type="entry name" value="Family A G protein-coupled receptor-like"/>
    <property type="match status" value="1"/>
</dbReference>
<name>A0A8J5UU79_9HYME</name>
<dbReference type="PROSITE" id="PS00237">
    <property type="entry name" value="G_PROTEIN_RECEP_F1_1"/>
    <property type="match status" value="1"/>
</dbReference>
<dbReference type="PROSITE" id="PS50262">
    <property type="entry name" value="G_PROTEIN_RECEP_F1_2"/>
    <property type="match status" value="1"/>
</dbReference>
<dbReference type="CDD" id="cd15134">
    <property type="entry name" value="7tmA_capaR"/>
    <property type="match status" value="1"/>
</dbReference>
<dbReference type="OrthoDB" id="5950040at2759"/>
<evidence type="ECO:0000256" key="6">
    <source>
        <dbReference type="ARBA" id="ARBA00023136"/>
    </source>
</evidence>
<organism evidence="12 13">
    <name type="scientific">Cotesia typhae</name>
    <dbReference type="NCBI Taxonomy" id="2053667"/>
    <lineage>
        <taxon>Eukaryota</taxon>
        <taxon>Metazoa</taxon>
        <taxon>Ecdysozoa</taxon>
        <taxon>Arthropoda</taxon>
        <taxon>Hexapoda</taxon>
        <taxon>Insecta</taxon>
        <taxon>Pterygota</taxon>
        <taxon>Neoptera</taxon>
        <taxon>Endopterygota</taxon>
        <taxon>Hymenoptera</taxon>
        <taxon>Apocrita</taxon>
        <taxon>Ichneumonoidea</taxon>
        <taxon>Braconidae</taxon>
        <taxon>Microgastrinae</taxon>
        <taxon>Cotesia</taxon>
    </lineage>
</organism>
<dbReference type="GO" id="GO:0005886">
    <property type="term" value="C:plasma membrane"/>
    <property type="evidence" value="ECO:0007669"/>
    <property type="project" value="TreeGrafter"/>
</dbReference>
<keyword evidence="3 10" id="KW-0812">Transmembrane</keyword>
<evidence type="ECO:0000259" key="11">
    <source>
        <dbReference type="PROSITE" id="PS50262"/>
    </source>
</evidence>
<feature type="transmembrane region" description="Helical" evidence="10">
    <location>
        <begin position="169"/>
        <end position="191"/>
    </location>
</feature>
<feature type="transmembrane region" description="Helical" evidence="10">
    <location>
        <begin position="362"/>
        <end position="380"/>
    </location>
</feature>
<feature type="transmembrane region" description="Helical" evidence="10">
    <location>
        <begin position="324"/>
        <end position="342"/>
    </location>
</feature>
<keyword evidence="7" id="KW-0675">Receptor</keyword>
<evidence type="ECO:0000256" key="10">
    <source>
        <dbReference type="SAM" id="Phobius"/>
    </source>
</evidence>
<dbReference type="InterPro" id="IPR017452">
    <property type="entry name" value="GPCR_Rhodpsn_7TM"/>
</dbReference>
<comment type="caution">
    <text evidence="12">The sequence shown here is derived from an EMBL/GenBank/DDBJ whole genome shotgun (WGS) entry which is preliminary data.</text>
</comment>
<dbReference type="Pfam" id="PF00001">
    <property type="entry name" value="7tm_1"/>
    <property type="match status" value="1"/>
</dbReference>
<evidence type="ECO:0000313" key="12">
    <source>
        <dbReference type="EMBL" id="KAG8036720.1"/>
    </source>
</evidence>
<evidence type="ECO:0000256" key="9">
    <source>
        <dbReference type="SAM" id="MobiDB-lite"/>
    </source>
</evidence>
<keyword evidence="5" id="KW-0297">G-protein coupled receptor</keyword>
<comment type="similarity">
    <text evidence="2">Belongs to the G-protein coupled receptor 1 family.</text>
</comment>
<reference evidence="12" key="1">
    <citation type="submission" date="2020-03" db="EMBL/GenBank/DDBJ databases">
        <authorList>
            <person name="Chebbi M.A."/>
            <person name="Drezen J.M."/>
        </authorList>
    </citation>
    <scope>NUCLEOTIDE SEQUENCE</scope>
    <source>
        <tissue evidence="12">Whole body</tissue>
    </source>
</reference>
<keyword evidence="4 10" id="KW-1133">Transmembrane helix</keyword>
<feature type="domain" description="G-protein coupled receptors family 1 profile" evidence="11">
    <location>
        <begin position="111"/>
        <end position="389"/>
    </location>
</feature>
<dbReference type="AlphaFoldDB" id="A0A8J5UU79"/>
<feature type="region of interest" description="Disordered" evidence="9">
    <location>
        <begin position="419"/>
        <end position="454"/>
    </location>
</feature>
<evidence type="ECO:0000256" key="7">
    <source>
        <dbReference type="ARBA" id="ARBA00023170"/>
    </source>
</evidence>
<feature type="transmembrane region" description="Helical" evidence="10">
    <location>
        <begin position="212"/>
        <end position="232"/>
    </location>
</feature>
<proteinExistence type="inferred from homology"/>
<dbReference type="PANTHER" id="PTHR24243">
    <property type="entry name" value="G-PROTEIN COUPLED RECEPTOR"/>
    <property type="match status" value="1"/>
</dbReference>
<comment type="subcellular location">
    <subcellularLocation>
        <location evidence="1">Membrane</location>
        <topology evidence="1">Multi-pass membrane protein</topology>
    </subcellularLocation>
</comment>